<keyword evidence="5" id="KW-1185">Reference proteome</keyword>
<protein>
    <submittedName>
        <fullName evidence="4">Zinc-binding dehydrogenase</fullName>
    </submittedName>
</protein>
<reference evidence="4 5" key="1">
    <citation type="submission" date="2019-11" db="EMBL/GenBank/DDBJ databases">
        <title>Metabolism of dissolved organic matter in forest soils.</title>
        <authorList>
            <person name="Cyle K.T."/>
            <person name="Wilhelm R.C."/>
            <person name="Martinez C.E."/>
        </authorList>
    </citation>
    <scope>NUCLEOTIDE SEQUENCE [LARGE SCALE GENOMIC DNA]</scope>
    <source>
        <strain evidence="4 5">1N</strain>
    </source>
</reference>
<dbReference type="Pfam" id="PF00107">
    <property type="entry name" value="ADH_zinc_N"/>
    <property type="match status" value="1"/>
</dbReference>
<dbReference type="InterPro" id="IPR013154">
    <property type="entry name" value="ADH-like_N"/>
</dbReference>
<dbReference type="Gene3D" id="3.40.50.720">
    <property type="entry name" value="NAD(P)-binding Rossmann-like Domain"/>
    <property type="match status" value="1"/>
</dbReference>
<dbReference type="NCBIfam" id="TIGR02824">
    <property type="entry name" value="quinone_pig3"/>
    <property type="match status" value="1"/>
</dbReference>
<dbReference type="CDD" id="cd05276">
    <property type="entry name" value="p53_inducible_oxidoreductase"/>
    <property type="match status" value="1"/>
</dbReference>
<evidence type="ECO:0000256" key="1">
    <source>
        <dbReference type="ARBA" id="ARBA00022857"/>
    </source>
</evidence>
<name>A0ABX2BUL4_9BURK</name>
<feature type="domain" description="Enoyl reductase (ER)" evidence="3">
    <location>
        <begin position="20"/>
        <end position="333"/>
    </location>
</feature>
<dbReference type="Proteomes" id="UP000652198">
    <property type="component" value="Unassembled WGS sequence"/>
</dbReference>
<dbReference type="InterPro" id="IPR011032">
    <property type="entry name" value="GroES-like_sf"/>
</dbReference>
<evidence type="ECO:0000313" key="4">
    <source>
        <dbReference type="EMBL" id="NPT43500.1"/>
    </source>
</evidence>
<accession>A0ABX2BUL4</accession>
<evidence type="ECO:0000256" key="2">
    <source>
        <dbReference type="ARBA" id="ARBA00023002"/>
    </source>
</evidence>
<dbReference type="InterPro" id="IPR020843">
    <property type="entry name" value="ER"/>
</dbReference>
<dbReference type="SMART" id="SM00829">
    <property type="entry name" value="PKS_ER"/>
    <property type="match status" value="1"/>
</dbReference>
<keyword evidence="2" id="KW-0560">Oxidoreductase</keyword>
<dbReference type="Gene3D" id="3.90.180.10">
    <property type="entry name" value="Medium-chain alcohol dehydrogenases, catalytic domain"/>
    <property type="match status" value="1"/>
</dbReference>
<sequence length="338" mass="35596">MNKRTPLPASMSYVEHDAGGPPECMHITSREVPLPAAGEVLIEVAYAGVNRPDVLQRSGSYPAPSGTSPHLGLEVSGRIAALGAGVSRWQVGDEVCALVPGGGYAQFCVTDALHCLPVPRGLSLQQAAALPETYFTVWTNLFERGRLVEGESLLVHGGSSGIGLTAIQLARAAGVRVVATVGNAAKAEACAAAGAERTIVYRNEDFVEVVASFTEGRGVDVILDMVGGSYIERNLKALAVEGRLVQIAFLEGSRITLDAMPLMLKRLTFTGSTLRARTALQKAAIANALEQKVWPLLEAGRALPVIHVVLPLAEVRAAHALMESSAHIGKIVLTVGER</sequence>
<proteinExistence type="predicted"/>
<evidence type="ECO:0000313" key="5">
    <source>
        <dbReference type="Proteomes" id="UP000652198"/>
    </source>
</evidence>
<dbReference type="InterPro" id="IPR014189">
    <property type="entry name" value="Quinone_OxRdtase_PIG3"/>
</dbReference>
<dbReference type="PANTHER" id="PTHR48106:SF8">
    <property type="entry name" value="OS02G0805600 PROTEIN"/>
    <property type="match status" value="1"/>
</dbReference>
<dbReference type="Pfam" id="PF08240">
    <property type="entry name" value="ADH_N"/>
    <property type="match status" value="1"/>
</dbReference>
<dbReference type="PANTHER" id="PTHR48106">
    <property type="entry name" value="QUINONE OXIDOREDUCTASE PIG3-RELATED"/>
    <property type="match status" value="1"/>
</dbReference>
<dbReference type="EMBL" id="WOEY01000079">
    <property type="protein sequence ID" value="NPT43500.1"/>
    <property type="molecule type" value="Genomic_DNA"/>
</dbReference>
<evidence type="ECO:0000259" key="3">
    <source>
        <dbReference type="SMART" id="SM00829"/>
    </source>
</evidence>
<keyword evidence="1" id="KW-0521">NADP</keyword>
<dbReference type="InterPro" id="IPR013149">
    <property type="entry name" value="ADH-like_C"/>
</dbReference>
<dbReference type="SUPFAM" id="SSF51735">
    <property type="entry name" value="NAD(P)-binding Rossmann-fold domains"/>
    <property type="match status" value="1"/>
</dbReference>
<gene>
    <name evidence="4" type="ORF">GNZ12_19745</name>
</gene>
<dbReference type="SUPFAM" id="SSF50129">
    <property type="entry name" value="GroES-like"/>
    <property type="match status" value="1"/>
</dbReference>
<organism evidence="4 5">
    <name type="scientific">Paraburkholderia solitsugae</name>
    <dbReference type="NCBI Taxonomy" id="2675748"/>
    <lineage>
        <taxon>Bacteria</taxon>
        <taxon>Pseudomonadati</taxon>
        <taxon>Pseudomonadota</taxon>
        <taxon>Betaproteobacteria</taxon>
        <taxon>Burkholderiales</taxon>
        <taxon>Burkholderiaceae</taxon>
        <taxon>Paraburkholderia</taxon>
    </lineage>
</organism>
<dbReference type="InterPro" id="IPR036291">
    <property type="entry name" value="NAD(P)-bd_dom_sf"/>
</dbReference>
<comment type="caution">
    <text evidence="4">The sequence shown here is derived from an EMBL/GenBank/DDBJ whole genome shotgun (WGS) entry which is preliminary data.</text>
</comment>